<sequence length="75" mass="8268">MPTQADEKNAASWLRLRAKSGAPRKDPAPPYPFRFSAARRLAYSDLSLRRRLTTSSPIRLANSRAAAPPFSVSPT</sequence>
<evidence type="ECO:0000313" key="2">
    <source>
        <dbReference type="EMBL" id="SDR76774.1"/>
    </source>
</evidence>
<protein>
    <submittedName>
        <fullName evidence="2">Uncharacterized protein</fullName>
    </submittedName>
</protein>
<name>A0A1H1LQ92_9ACTN</name>
<dbReference type="AlphaFoldDB" id="A0A1H1LQ92"/>
<proteinExistence type="predicted"/>
<dbReference type="EMBL" id="LT629759">
    <property type="protein sequence ID" value="SDR76774.1"/>
    <property type="molecule type" value="Genomic_DNA"/>
</dbReference>
<feature type="region of interest" description="Disordered" evidence="1">
    <location>
        <begin position="54"/>
        <end position="75"/>
    </location>
</feature>
<accession>A0A1H1LQ92</accession>
<evidence type="ECO:0000256" key="1">
    <source>
        <dbReference type="SAM" id="MobiDB-lite"/>
    </source>
</evidence>
<evidence type="ECO:0000313" key="3">
    <source>
        <dbReference type="Proteomes" id="UP000199480"/>
    </source>
</evidence>
<organism evidence="2 3">
    <name type="scientific">Parafannyhessea umbonata</name>
    <dbReference type="NCBI Taxonomy" id="604330"/>
    <lineage>
        <taxon>Bacteria</taxon>
        <taxon>Bacillati</taxon>
        <taxon>Actinomycetota</taxon>
        <taxon>Coriobacteriia</taxon>
        <taxon>Coriobacteriales</taxon>
        <taxon>Atopobiaceae</taxon>
        <taxon>Parafannyhessea</taxon>
    </lineage>
</organism>
<reference evidence="3" key="1">
    <citation type="submission" date="2016-10" db="EMBL/GenBank/DDBJ databases">
        <authorList>
            <person name="Varghese N."/>
            <person name="Submissions S."/>
        </authorList>
    </citation>
    <scope>NUCLEOTIDE SEQUENCE [LARGE SCALE GENOMIC DNA]</scope>
    <source>
        <strain evidence="3">DSM 22620</strain>
    </source>
</reference>
<dbReference type="Proteomes" id="UP000199480">
    <property type="component" value="Chromosome I"/>
</dbReference>
<gene>
    <name evidence="2" type="ORF">SAMN04489857_1080</name>
</gene>